<sequence length="390" mass="42212">MRVLITGGAGFIGSHTADRLLAAGHQVRALDLLDPQIHGPGRVWPASLDPGVERMLGDVGDLQRVLTALDGVDAVVHCAALTGVGQSLYDIRHYVDTNTTGTATLIEAILKRGQPLPRLVLSSSRAVYGEGTHRCAAHGPCNPPTRDRRDLEQGRFGCYCPTCGAAMQSVPTAEDQPAAPLSVYAWTKRHQEDLCGYAARTYGIPVTILRYFNVYGSRQSLANPYTGVVSVFYSRLLAGQAISLYEGGEPLRDFVHIQDVVTANLLALRPDLPTGMVFNIGSGGEVSIRQVALALMAATGRRVELLDRGEFRVGDIHACCADLRRATEHLGYRPAISLTQGLEEFVAWAASQPMTDRYEQTVDELTRYNLFGRARPAMPDATPDPGAHHA</sequence>
<dbReference type="SUPFAM" id="SSF51735">
    <property type="entry name" value="NAD(P)-binding Rossmann-fold domains"/>
    <property type="match status" value="1"/>
</dbReference>
<evidence type="ECO:0000313" key="4">
    <source>
        <dbReference type="EMBL" id="AUB80929.1"/>
    </source>
</evidence>
<feature type="domain" description="NAD-dependent epimerase/dehydratase" evidence="3">
    <location>
        <begin position="170"/>
        <end position="281"/>
    </location>
</feature>
<evidence type="ECO:0000256" key="2">
    <source>
        <dbReference type="ARBA" id="ARBA00007637"/>
    </source>
</evidence>
<dbReference type="PRINTS" id="PR01713">
    <property type="entry name" value="NUCEPIMERASE"/>
</dbReference>
<dbReference type="OrthoDB" id="9803010at2"/>
<comment type="similarity">
    <text evidence="2">Belongs to the NAD(P)-dependent epimerase/dehydratase family.</text>
</comment>
<gene>
    <name evidence="4" type="ORF">THSYN_08180</name>
</gene>
<accession>A0A2K8U697</accession>
<dbReference type="Gene3D" id="3.40.50.720">
    <property type="entry name" value="NAD(P)-binding Rossmann-like Domain"/>
    <property type="match status" value="1"/>
</dbReference>
<dbReference type="Pfam" id="PF01370">
    <property type="entry name" value="Epimerase"/>
    <property type="match status" value="2"/>
</dbReference>
<feature type="domain" description="NAD-dependent epimerase/dehydratase" evidence="3">
    <location>
        <begin position="3"/>
        <end position="133"/>
    </location>
</feature>
<dbReference type="EMBL" id="CP020370">
    <property type="protein sequence ID" value="AUB80929.1"/>
    <property type="molecule type" value="Genomic_DNA"/>
</dbReference>
<dbReference type="InterPro" id="IPR001509">
    <property type="entry name" value="Epimerase_deHydtase"/>
</dbReference>
<dbReference type="AlphaFoldDB" id="A0A2K8U697"/>
<evidence type="ECO:0000313" key="5">
    <source>
        <dbReference type="Proteomes" id="UP000232638"/>
    </source>
</evidence>
<evidence type="ECO:0000259" key="3">
    <source>
        <dbReference type="Pfam" id="PF01370"/>
    </source>
</evidence>
<name>A0A2K8U697_9GAMM</name>
<proteinExistence type="inferred from homology"/>
<keyword evidence="5" id="KW-1185">Reference proteome</keyword>
<organism evidence="4 5">
    <name type="scientific">Candidatus Thiodictyon syntrophicum</name>
    <dbReference type="NCBI Taxonomy" id="1166950"/>
    <lineage>
        <taxon>Bacteria</taxon>
        <taxon>Pseudomonadati</taxon>
        <taxon>Pseudomonadota</taxon>
        <taxon>Gammaproteobacteria</taxon>
        <taxon>Chromatiales</taxon>
        <taxon>Chromatiaceae</taxon>
        <taxon>Thiodictyon</taxon>
    </lineage>
</organism>
<dbReference type="RefSeq" id="WP_100918709.1">
    <property type="nucleotide sequence ID" value="NZ_CP020370.1"/>
</dbReference>
<dbReference type="Proteomes" id="UP000232638">
    <property type="component" value="Chromosome"/>
</dbReference>
<dbReference type="InterPro" id="IPR036291">
    <property type="entry name" value="NAD(P)-bd_dom_sf"/>
</dbReference>
<comment type="pathway">
    <text evidence="1">Bacterial outer membrane biogenesis; LPS O-antigen biosynthesis.</text>
</comment>
<protein>
    <submittedName>
        <fullName evidence="4">NAD-dependent dehydratase</fullName>
    </submittedName>
</protein>
<dbReference type="KEGG" id="tsy:THSYN_08180"/>
<evidence type="ECO:0000256" key="1">
    <source>
        <dbReference type="ARBA" id="ARBA00005125"/>
    </source>
</evidence>
<reference evidence="4 5" key="1">
    <citation type="submission" date="2017-03" db="EMBL/GenBank/DDBJ databases">
        <title>Complete genome sequence of Candidatus 'Thiodictyon syntrophicum' sp. nov. strain Cad16T, a photolithoautotroph purple sulfur bacterium isolated from an alpine meromictic lake.</title>
        <authorList>
            <person name="Luedin S.M."/>
            <person name="Pothier J.F."/>
            <person name="Danza F."/>
            <person name="Storelli N."/>
            <person name="Wittwer M."/>
            <person name="Tonolla M."/>
        </authorList>
    </citation>
    <scope>NUCLEOTIDE SEQUENCE [LARGE SCALE GENOMIC DNA]</scope>
    <source>
        <strain evidence="4 5">Cad16T</strain>
    </source>
</reference>
<dbReference type="PANTHER" id="PTHR43000">
    <property type="entry name" value="DTDP-D-GLUCOSE 4,6-DEHYDRATASE-RELATED"/>
    <property type="match status" value="1"/>
</dbReference>